<feature type="transmembrane region" description="Helical" evidence="7">
    <location>
        <begin position="421"/>
        <end position="444"/>
    </location>
</feature>
<evidence type="ECO:0000256" key="2">
    <source>
        <dbReference type="ARBA" id="ARBA00022448"/>
    </source>
</evidence>
<keyword evidence="2" id="KW-0813">Transport</keyword>
<feature type="transmembrane region" description="Helical" evidence="7">
    <location>
        <begin position="341"/>
        <end position="362"/>
    </location>
</feature>
<feature type="transmembrane region" description="Helical" evidence="7">
    <location>
        <begin position="295"/>
        <end position="316"/>
    </location>
</feature>
<dbReference type="Pfam" id="PF00324">
    <property type="entry name" value="AA_permease"/>
    <property type="match status" value="1"/>
</dbReference>
<dbReference type="PROSITE" id="PS00218">
    <property type="entry name" value="AMINO_ACID_PERMEASE_1"/>
    <property type="match status" value="1"/>
</dbReference>
<reference evidence="9 10" key="1">
    <citation type="journal article" date="2019" name="Microbiol. Resour. Announc.">
        <title>Draft Genome Sequence of Comamonas testosteroni TA441, a Bacterium That Has a Cryptic Phenol Degradation Gene Cluster.</title>
        <authorList>
            <person name="Arai H."/>
            <person name="Ishii M."/>
        </authorList>
    </citation>
    <scope>NUCLEOTIDE SEQUENCE [LARGE SCALE GENOMIC DNA]</scope>
    <source>
        <strain evidence="9 10">TA441</strain>
    </source>
</reference>
<feature type="domain" description="Amino acid permease/ SLC12A" evidence="8">
    <location>
        <begin position="67"/>
        <end position="527"/>
    </location>
</feature>
<evidence type="ECO:0000256" key="5">
    <source>
        <dbReference type="ARBA" id="ARBA00022989"/>
    </source>
</evidence>
<dbReference type="PANTHER" id="PTHR43341">
    <property type="entry name" value="AMINO ACID PERMEASE"/>
    <property type="match status" value="1"/>
</dbReference>
<feature type="transmembrane region" description="Helical" evidence="7">
    <location>
        <begin position="465"/>
        <end position="485"/>
    </location>
</feature>
<feature type="transmembrane region" description="Helical" evidence="7">
    <location>
        <begin position="394"/>
        <end position="415"/>
    </location>
</feature>
<evidence type="ECO:0000256" key="6">
    <source>
        <dbReference type="ARBA" id="ARBA00023136"/>
    </source>
</evidence>
<keyword evidence="3 7" id="KW-0812">Transmembrane</keyword>
<evidence type="ECO:0000256" key="1">
    <source>
        <dbReference type="ARBA" id="ARBA00004141"/>
    </source>
</evidence>
<dbReference type="GO" id="GO:0015171">
    <property type="term" value="F:amino acid transmembrane transporter activity"/>
    <property type="evidence" value="ECO:0007669"/>
    <property type="project" value="TreeGrafter"/>
</dbReference>
<organism evidence="9 10">
    <name type="scientific">Comamonas testosteroni</name>
    <name type="common">Pseudomonas testosteroni</name>
    <dbReference type="NCBI Taxonomy" id="285"/>
    <lineage>
        <taxon>Bacteria</taxon>
        <taxon>Pseudomonadati</taxon>
        <taxon>Pseudomonadota</taxon>
        <taxon>Betaproteobacteria</taxon>
        <taxon>Burkholderiales</taxon>
        <taxon>Comamonadaceae</taxon>
        <taxon>Comamonas</taxon>
    </lineage>
</organism>
<dbReference type="PIRSF" id="PIRSF006060">
    <property type="entry name" value="AA_transporter"/>
    <property type="match status" value="1"/>
</dbReference>
<keyword evidence="5 7" id="KW-1133">Transmembrane helix</keyword>
<dbReference type="FunFam" id="1.20.1740.10:FF:000001">
    <property type="entry name" value="Amino acid permease"/>
    <property type="match status" value="1"/>
</dbReference>
<keyword evidence="4" id="KW-0029">Amino-acid transport</keyword>
<keyword evidence="6 7" id="KW-0472">Membrane</keyword>
<feature type="transmembrane region" description="Helical" evidence="7">
    <location>
        <begin position="149"/>
        <end position="171"/>
    </location>
</feature>
<dbReference type="InterPro" id="IPR004841">
    <property type="entry name" value="AA-permease/SLC12A_dom"/>
</dbReference>
<name>A0A5A7MI46_COMTE</name>
<feature type="transmembrane region" description="Helical" evidence="7">
    <location>
        <begin position="206"/>
        <end position="228"/>
    </location>
</feature>
<evidence type="ECO:0000256" key="4">
    <source>
        <dbReference type="ARBA" id="ARBA00022970"/>
    </source>
</evidence>
<evidence type="ECO:0000313" key="9">
    <source>
        <dbReference type="EMBL" id="GEQ76365.1"/>
    </source>
</evidence>
<comment type="subcellular location">
    <subcellularLocation>
        <location evidence="1">Membrane</location>
        <topology evidence="1">Multi-pass membrane protein</topology>
    </subcellularLocation>
</comment>
<evidence type="ECO:0000313" key="10">
    <source>
        <dbReference type="Proteomes" id="UP000323105"/>
    </source>
</evidence>
<feature type="transmembrane region" description="Helical" evidence="7">
    <location>
        <begin position="177"/>
        <end position="194"/>
    </location>
</feature>
<evidence type="ECO:0000256" key="7">
    <source>
        <dbReference type="SAM" id="Phobius"/>
    </source>
</evidence>
<comment type="caution">
    <text evidence="9">The sequence shown here is derived from an EMBL/GenBank/DDBJ whole genome shotgun (WGS) entry which is preliminary data.</text>
</comment>
<gene>
    <name evidence="9" type="primary">lysP_2</name>
    <name evidence="9" type="ORF">CTTA_3370</name>
</gene>
<sequence>MRVIADRARRVVTPGTAVQNHNNASHDNGLSQPVYPCHGLPENLVFMSDSESTAATGQLHRSLKARHMSMIAIGGSIGTGLFVASGATISQAGPGGALLAYMIVGLMVYFLMTSLGEMAAHMPVSGSFATYGAKYVDEGFGFALGWNYWYNWAVTIAVDLVAAQLVMAYWFPGTNGVLWSALFLALMFGLNALSARGFGESEFWFAAIKVTTVLVFIAIGVLMIFGILQGGAPDGIWGNIANLSTGDAPFAGGFAALIGVAMVVGFSFQGTELIGIAAGESEDPAKNVPKAVRKVFWRILLFYVFAILIIGLLIPYTDPKLLRNDLGDIAVSPFTLVFERAGLLGAAAVMNAVVLTSVLSAGNSGMYASTRMLYALAKQGMAPKLFAQVNTRGVPVLALIATTVIAALCFLTNIFSPEVVYIWLLNLSGMCGFVAWLGIAISHYRFRKGCEVQNYDMNQLPYKAAAFPFGPIFAFVLCLIITLGQNYENLIKDQIDWVGAIATYIGLPLFLAIWFGYKWVKGTKIVKYSEMDLNGSR</sequence>
<dbReference type="InterPro" id="IPR004840">
    <property type="entry name" value="Amino_acid_permease_CS"/>
</dbReference>
<dbReference type="PANTHER" id="PTHR43341:SF1">
    <property type="entry name" value="GENERAL AMINO-ACID PERMEASE GAP1"/>
    <property type="match status" value="1"/>
</dbReference>
<dbReference type="Proteomes" id="UP000323105">
    <property type="component" value="Unassembled WGS sequence"/>
</dbReference>
<feature type="transmembrane region" description="Helical" evidence="7">
    <location>
        <begin position="70"/>
        <end position="89"/>
    </location>
</feature>
<evidence type="ECO:0000259" key="8">
    <source>
        <dbReference type="Pfam" id="PF00324"/>
    </source>
</evidence>
<dbReference type="NCBIfam" id="NF008094">
    <property type="entry name" value="PRK10836.1"/>
    <property type="match status" value="1"/>
</dbReference>
<feature type="transmembrane region" description="Helical" evidence="7">
    <location>
        <begin position="497"/>
        <end position="517"/>
    </location>
</feature>
<dbReference type="Gene3D" id="1.20.1740.10">
    <property type="entry name" value="Amino acid/polyamine transporter I"/>
    <property type="match status" value="1"/>
</dbReference>
<feature type="transmembrane region" description="Helical" evidence="7">
    <location>
        <begin position="95"/>
        <end position="112"/>
    </location>
</feature>
<dbReference type="EMBL" id="BKBW01000006">
    <property type="protein sequence ID" value="GEQ76365.1"/>
    <property type="molecule type" value="Genomic_DNA"/>
</dbReference>
<protein>
    <submittedName>
        <fullName evidence="9">Lysine-specific permease</fullName>
    </submittedName>
</protein>
<dbReference type="AlphaFoldDB" id="A0A5A7MI46"/>
<feature type="transmembrane region" description="Helical" evidence="7">
    <location>
        <begin position="248"/>
        <end position="268"/>
    </location>
</feature>
<dbReference type="GO" id="GO:0016020">
    <property type="term" value="C:membrane"/>
    <property type="evidence" value="ECO:0007669"/>
    <property type="project" value="UniProtKB-SubCell"/>
</dbReference>
<accession>A0A5A7MI46</accession>
<dbReference type="InterPro" id="IPR050524">
    <property type="entry name" value="APC_YAT"/>
</dbReference>
<evidence type="ECO:0000256" key="3">
    <source>
        <dbReference type="ARBA" id="ARBA00022692"/>
    </source>
</evidence>
<proteinExistence type="predicted"/>